<gene>
    <name evidence="2" type="ORF">SAMN05421740_108210</name>
</gene>
<sequence>MGGYAYKITRDYGFAPNPFGEYCSLACCKPNIRKKAAAGDLIIGTGAKANDLLYHLIFIMRVTEKLTFQEYWEDKRFAYKKPVLNGSRKQVHGDNIYHNVDDVWCQLDSHHSRLGGEVNEGNLKQDLRGEYILLSNSFVYLGDQNMEVPQKYRELCPSIKHRDYITIRNTELAEEFFQYTVGNYGLGVIGDPVNWKEYD</sequence>
<evidence type="ECO:0000313" key="3">
    <source>
        <dbReference type="Proteomes" id="UP000198916"/>
    </source>
</evidence>
<organism evidence="2 3">
    <name type="scientific">Parapedobacter koreensis</name>
    <dbReference type="NCBI Taxonomy" id="332977"/>
    <lineage>
        <taxon>Bacteria</taxon>
        <taxon>Pseudomonadati</taxon>
        <taxon>Bacteroidota</taxon>
        <taxon>Sphingobacteriia</taxon>
        <taxon>Sphingobacteriales</taxon>
        <taxon>Sphingobacteriaceae</taxon>
        <taxon>Parapedobacter</taxon>
    </lineage>
</organism>
<dbReference type="Pfam" id="PF18753">
    <property type="entry name" value="Nmad2"/>
    <property type="match status" value="1"/>
</dbReference>
<name>A0A1H7SBV1_9SPHI</name>
<evidence type="ECO:0000313" key="2">
    <source>
        <dbReference type="EMBL" id="SEL70025.1"/>
    </source>
</evidence>
<keyword evidence="3" id="KW-1185">Reference proteome</keyword>
<feature type="domain" description="Nucleotide modification associated" evidence="1">
    <location>
        <begin position="4"/>
        <end position="197"/>
    </location>
</feature>
<evidence type="ECO:0000259" key="1">
    <source>
        <dbReference type="Pfam" id="PF18753"/>
    </source>
</evidence>
<dbReference type="InterPro" id="IPR041180">
    <property type="entry name" value="Nmad2"/>
</dbReference>
<dbReference type="EMBL" id="FNZR01000008">
    <property type="protein sequence ID" value="SEL70025.1"/>
    <property type="molecule type" value="Genomic_DNA"/>
</dbReference>
<dbReference type="STRING" id="332977.SAMN05421740_108210"/>
<dbReference type="Proteomes" id="UP000198916">
    <property type="component" value="Unassembled WGS sequence"/>
</dbReference>
<proteinExistence type="predicted"/>
<reference evidence="3" key="1">
    <citation type="submission" date="2016-10" db="EMBL/GenBank/DDBJ databases">
        <authorList>
            <person name="Varghese N."/>
            <person name="Submissions S."/>
        </authorList>
    </citation>
    <scope>NUCLEOTIDE SEQUENCE [LARGE SCALE GENOMIC DNA]</scope>
    <source>
        <strain evidence="3">Jip14</strain>
    </source>
</reference>
<dbReference type="AlphaFoldDB" id="A0A1H7SBV1"/>
<accession>A0A1H7SBV1</accession>
<dbReference type="OrthoDB" id="2080678at2"/>
<protein>
    <recommendedName>
        <fullName evidence="1">Nucleotide modification associated domain-containing protein</fullName>
    </recommendedName>
</protein>